<gene>
    <name evidence="2" type="ORF">LSH36_3g10073</name>
</gene>
<feature type="region of interest" description="Disordered" evidence="1">
    <location>
        <begin position="69"/>
        <end position="109"/>
    </location>
</feature>
<feature type="compositionally biased region" description="Polar residues" evidence="1">
    <location>
        <begin position="96"/>
        <end position="109"/>
    </location>
</feature>
<organism evidence="2 3">
    <name type="scientific">Paralvinella palmiformis</name>
    <dbReference type="NCBI Taxonomy" id="53620"/>
    <lineage>
        <taxon>Eukaryota</taxon>
        <taxon>Metazoa</taxon>
        <taxon>Spiralia</taxon>
        <taxon>Lophotrochozoa</taxon>
        <taxon>Annelida</taxon>
        <taxon>Polychaeta</taxon>
        <taxon>Sedentaria</taxon>
        <taxon>Canalipalpata</taxon>
        <taxon>Terebellida</taxon>
        <taxon>Terebelliformia</taxon>
        <taxon>Alvinellidae</taxon>
        <taxon>Paralvinella</taxon>
    </lineage>
</organism>
<evidence type="ECO:0000313" key="3">
    <source>
        <dbReference type="Proteomes" id="UP001208570"/>
    </source>
</evidence>
<dbReference type="AlphaFoldDB" id="A0AAD9NJ85"/>
<keyword evidence="3" id="KW-1185">Reference proteome</keyword>
<sequence length="168" mass="19319">MAVRVELHEKGKNKLIFQNHHKQFLAPFTIYADFETLATKVEGREFDITKSNTQKTRQHEASNCYYVISRSDDQTQPPVEYRGPNPTEYSERPVKSKSTPKPSGQASYLTVPSRYNSRQLSHPLCLTLAWHLLDVMVPKQPVCQGQVKLSVISWSQWTSTRPRLTEIS</sequence>
<proteinExistence type="predicted"/>
<reference evidence="2" key="1">
    <citation type="journal article" date="2023" name="Mol. Biol. Evol.">
        <title>Third-Generation Sequencing Reveals the Adaptive Role of the Epigenome in Three Deep-Sea Polychaetes.</title>
        <authorList>
            <person name="Perez M."/>
            <person name="Aroh O."/>
            <person name="Sun Y."/>
            <person name="Lan Y."/>
            <person name="Juniper S.K."/>
            <person name="Young C.R."/>
            <person name="Angers B."/>
            <person name="Qian P.Y."/>
        </authorList>
    </citation>
    <scope>NUCLEOTIDE SEQUENCE</scope>
    <source>
        <strain evidence="2">P08H-3</strain>
    </source>
</reference>
<comment type="caution">
    <text evidence="2">The sequence shown here is derived from an EMBL/GenBank/DDBJ whole genome shotgun (WGS) entry which is preliminary data.</text>
</comment>
<accession>A0AAD9NJ85</accession>
<name>A0AAD9NJ85_9ANNE</name>
<evidence type="ECO:0000313" key="2">
    <source>
        <dbReference type="EMBL" id="KAK2170321.1"/>
    </source>
</evidence>
<dbReference type="Proteomes" id="UP001208570">
    <property type="component" value="Unassembled WGS sequence"/>
</dbReference>
<dbReference type="EMBL" id="JAODUP010000003">
    <property type="protein sequence ID" value="KAK2170321.1"/>
    <property type="molecule type" value="Genomic_DNA"/>
</dbReference>
<protein>
    <submittedName>
        <fullName evidence="2">Uncharacterized protein</fullName>
    </submittedName>
</protein>
<evidence type="ECO:0000256" key="1">
    <source>
        <dbReference type="SAM" id="MobiDB-lite"/>
    </source>
</evidence>